<dbReference type="EMBL" id="AY466441">
    <property type="protein sequence ID" value="AAS00416.1"/>
    <property type="molecule type" value="Genomic_DNA"/>
</dbReference>
<name>Q6JHP1_SACSN</name>
<keyword evidence="1" id="KW-0378">Hydrolase</keyword>
<dbReference type="AlphaFoldDB" id="Q6JHP1"/>
<dbReference type="Pfam" id="PF00699">
    <property type="entry name" value="Urease_beta"/>
    <property type="match status" value="2"/>
</dbReference>
<dbReference type="GO" id="GO:0035550">
    <property type="term" value="C:urease complex"/>
    <property type="evidence" value="ECO:0007669"/>
    <property type="project" value="InterPro"/>
</dbReference>
<dbReference type="CDD" id="cd00407">
    <property type="entry name" value="Urease_beta"/>
    <property type="match status" value="1"/>
</dbReference>
<comment type="catalytic activity">
    <reaction evidence="2">
        <text>urea + 2 H2O + H(+) = hydrogencarbonate + 2 NH4(+)</text>
        <dbReference type="Rhea" id="RHEA:20557"/>
        <dbReference type="ChEBI" id="CHEBI:15377"/>
        <dbReference type="ChEBI" id="CHEBI:15378"/>
        <dbReference type="ChEBI" id="CHEBI:16199"/>
        <dbReference type="ChEBI" id="CHEBI:17544"/>
        <dbReference type="ChEBI" id="CHEBI:28938"/>
        <dbReference type="EC" id="3.5.1.5"/>
    </reaction>
</comment>
<gene>
    <name evidence="4" type="primary">UreB</name>
</gene>
<dbReference type="PANTHER" id="PTHR33569">
    <property type="entry name" value="UREASE"/>
    <property type="match status" value="1"/>
</dbReference>
<dbReference type="InterPro" id="IPR036461">
    <property type="entry name" value="Urease_betasu_sf"/>
</dbReference>
<dbReference type="OrthoDB" id="9797217at2"/>
<evidence type="ECO:0000256" key="1">
    <source>
        <dbReference type="ARBA" id="ARBA00022801"/>
    </source>
</evidence>
<dbReference type="SUPFAM" id="SSF51278">
    <property type="entry name" value="Urease, beta-subunit"/>
    <property type="match status" value="1"/>
</dbReference>
<evidence type="ECO:0000256" key="2">
    <source>
        <dbReference type="ARBA" id="ARBA00047778"/>
    </source>
</evidence>
<dbReference type="Gene3D" id="2.10.150.10">
    <property type="entry name" value="Urease, beta subunit"/>
    <property type="match status" value="1"/>
</dbReference>
<dbReference type="GO" id="GO:0043419">
    <property type="term" value="P:urea catabolic process"/>
    <property type="evidence" value="ECO:0007669"/>
    <property type="project" value="InterPro"/>
</dbReference>
<organism evidence="4">
    <name type="scientific">Saccharopolyspora spinosa</name>
    <dbReference type="NCBI Taxonomy" id="60894"/>
    <lineage>
        <taxon>Bacteria</taxon>
        <taxon>Bacillati</taxon>
        <taxon>Actinomycetota</taxon>
        <taxon>Actinomycetes</taxon>
        <taxon>Pseudonocardiales</taxon>
        <taxon>Pseudonocardiaceae</taxon>
        <taxon>Saccharopolyspora</taxon>
    </lineage>
</organism>
<sequence length="185" mass="19733">MSMVPGQVIPGDEPVSFNDEPVPPPPLPEGMPWRRTVWVKNFATRAIQVGSHFHFYEANSGYANTESDASANVGPAVTGPDGLAVLAGADGDPVSEEEKRKLTVGYRLDIRAGTAWRFEPGCTYEVPLVALAGDGTVTGLSTRGNLKNWVWYPEQGQDSDDVETSQSASVGQEPVRGSDTARGDA</sequence>
<evidence type="ECO:0000256" key="3">
    <source>
        <dbReference type="SAM" id="MobiDB-lite"/>
    </source>
</evidence>
<proteinExistence type="predicted"/>
<accession>Q6JHP1</accession>
<reference evidence="4" key="1">
    <citation type="journal article" date="2004" name="DNA Seq.">
        <title>Analysis of a 108-kb region of the Saccharopolyspora spinosa genome covering the obscurin polyketide synthase locus.</title>
        <authorList>
            <person name="Zirkle R."/>
            <person name="Black T.A."/>
            <person name="Gorlach J."/>
            <person name="Ligon J.M."/>
            <person name="Molnar I."/>
        </authorList>
    </citation>
    <scope>NUCLEOTIDE SEQUENCE</scope>
    <source>
        <strain evidence="4">NRLL 18395</strain>
    </source>
</reference>
<dbReference type="InterPro" id="IPR002019">
    <property type="entry name" value="Urease_beta-like"/>
</dbReference>
<evidence type="ECO:0000313" key="4">
    <source>
        <dbReference type="EMBL" id="AAS00416.1"/>
    </source>
</evidence>
<feature type="region of interest" description="Disordered" evidence="3">
    <location>
        <begin position="1"/>
        <end position="28"/>
    </location>
</feature>
<dbReference type="PANTHER" id="PTHR33569:SF1">
    <property type="entry name" value="UREASE"/>
    <property type="match status" value="1"/>
</dbReference>
<dbReference type="GO" id="GO:0009039">
    <property type="term" value="F:urease activity"/>
    <property type="evidence" value="ECO:0007669"/>
    <property type="project" value="UniProtKB-EC"/>
</dbReference>
<protein>
    <submittedName>
        <fullName evidence="4">Urease beta subunit</fullName>
    </submittedName>
</protein>
<dbReference type="InterPro" id="IPR050069">
    <property type="entry name" value="Urease_subunit"/>
</dbReference>
<feature type="region of interest" description="Disordered" evidence="3">
    <location>
        <begin position="154"/>
        <end position="185"/>
    </location>
</feature>